<dbReference type="AlphaFoldDB" id="A0AAE1M2I3"/>
<protein>
    <recommendedName>
        <fullName evidence="3">NACHT-NTPase and P-loop NTPases N-terminal domain-containing protein</fullName>
    </recommendedName>
</protein>
<evidence type="ECO:0000313" key="2">
    <source>
        <dbReference type="Proteomes" id="UP001273209"/>
    </source>
</evidence>
<organism evidence="1 2">
    <name type="scientific">Trichoderma aggressivum f. europaeum</name>
    <dbReference type="NCBI Taxonomy" id="173218"/>
    <lineage>
        <taxon>Eukaryota</taxon>
        <taxon>Fungi</taxon>
        <taxon>Dikarya</taxon>
        <taxon>Ascomycota</taxon>
        <taxon>Pezizomycotina</taxon>
        <taxon>Sordariomycetes</taxon>
        <taxon>Hypocreomycetidae</taxon>
        <taxon>Hypocreales</taxon>
        <taxon>Hypocreaceae</taxon>
        <taxon>Trichoderma</taxon>
    </lineage>
</organism>
<accession>A0AAE1M2I3</accession>
<name>A0AAE1M2I3_9HYPO</name>
<reference evidence="1" key="1">
    <citation type="submission" date="2023-11" db="EMBL/GenBank/DDBJ databases">
        <title>The genome sequences of three competitors of mushroom-forming fungi.</title>
        <authorList>
            <person name="Beijen E."/>
            <person name="Ohm R.A."/>
        </authorList>
    </citation>
    <scope>NUCLEOTIDE SEQUENCE</scope>
    <source>
        <strain evidence="1">CBS 100526</strain>
    </source>
</reference>
<gene>
    <name evidence="1" type="ORF">Triagg1_3370</name>
</gene>
<keyword evidence="2" id="KW-1185">Reference proteome</keyword>
<dbReference type="EMBL" id="JAWRVG010000009">
    <property type="protein sequence ID" value="KAK4078354.1"/>
    <property type="molecule type" value="Genomic_DNA"/>
</dbReference>
<evidence type="ECO:0000313" key="1">
    <source>
        <dbReference type="EMBL" id="KAK4078354.1"/>
    </source>
</evidence>
<proteinExistence type="predicted"/>
<sequence length="119" mass="13621">MSYAYGYAVSDVIAVLGLFERIAIELRNFKNAPAHFQQLGAEIDLLQNAMRHAVRLIPQNDAHRETLERVRAIVMHCLTPLQALVNKMRTKESSLGHFRLSHIEELEQHWDSNSLVNDS</sequence>
<dbReference type="Proteomes" id="UP001273209">
    <property type="component" value="Unassembled WGS sequence"/>
</dbReference>
<dbReference type="GeneID" id="87917560"/>
<comment type="caution">
    <text evidence="1">The sequence shown here is derived from an EMBL/GenBank/DDBJ whole genome shotgun (WGS) entry which is preliminary data.</text>
</comment>
<dbReference type="RefSeq" id="XP_062757894.1">
    <property type="nucleotide sequence ID" value="XM_062897655.1"/>
</dbReference>
<evidence type="ECO:0008006" key="3">
    <source>
        <dbReference type="Google" id="ProtNLM"/>
    </source>
</evidence>